<dbReference type="RefSeq" id="WP_289410391.1">
    <property type="nucleotide sequence ID" value="NZ_JAUCDY010000005.1"/>
</dbReference>
<sequence length="240" mass="26948">MSELQKKAGQTFSEVKYSHINWGVHMLPTIKQAADEFNQELSSQELPPVKLLIHSEESKGRSAKKQELMGDQIEFYYDAQPIDVPESVPGRDSIVELEEEKARLVFSQSLSGGISAEIYPPHSEIAHPVKESYVVNSWENPGLIGKDDILDLLRLTTKLNAYCGSINYPNPTGYKLLAKLEAKDAILSQGKSKLWTWINYYTRDSKAGGRFYSREAESVEAAAVTEEKTKRKPRAAAKKK</sequence>
<evidence type="ECO:0000313" key="2">
    <source>
        <dbReference type="Proteomes" id="UP001241056"/>
    </source>
</evidence>
<protein>
    <submittedName>
        <fullName evidence="1">Uncharacterized protein</fullName>
    </submittedName>
</protein>
<dbReference type="Proteomes" id="UP001241056">
    <property type="component" value="Unassembled WGS sequence"/>
</dbReference>
<accession>A0ABT7SNG6</accession>
<gene>
    <name evidence="1" type="ORF">QEZ41_05490</name>
</gene>
<evidence type="ECO:0000313" key="1">
    <source>
        <dbReference type="EMBL" id="MDM7857730.1"/>
    </source>
</evidence>
<comment type="caution">
    <text evidence="1">The sequence shown here is derived from an EMBL/GenBank/DDBJ whole genome shotgun (WGS) entry which is preliminary data.</text>
</comment>
<keyword evidence="2" id="KW-1185">Reference proteome</keyword>
<proteinExistence type="predicted"/>
<dbReference type="EMBL" id="JAUCDY010000005">
    <property type="protein sequence ID" value="MDM7857730.1"/>
    <property type="molecule type" value="Genomic_DNA"/>
</dbReference>
<reference evidence="1 2" key="1">
    <citation type="submission" date="2023-06" db="EMBL/GenBank/DDBJ databases">
        <title>Thiopseudomonas sp. CY1220 draft genome sequence.</title>
        <authorList>
            <person name="Zhao G."/>
            <person name="An M."/>
        </authorList>
    </citation>
    <scope>NUCLEOTIDE SEQUENCE [LARGE SCALE GENOMIC DNA]</scope>
    <source>
        <strain evidence="1 2">CY1220</strain>
    </source>
</reference>
<organism evidence="1 2">
    <name type="scientific">Thiopseudomonas acetoxidans</name>
    <dbReference type="NCBI Taxonomy" id="3041622"/>
    <lineage>
        <taxon>Bacteria</taxon>
        <taxon>Pseudomonadati</taxon>
        <taxon>Pseudomonadota</taxon>
        <taxon>Gammaproteobacteria</taxon>
        <taxon>Pseudomonadales</taxon>
        <taxon>Pseudomonadaceae</taxon>
        <taxon>Thiopseudomonas</taxon>
    </lineage>
</organism>
<name>A0ABT7SNG6_9GAMM</name>